<reference evidence="3" key="1">
    <citation type="submission" date="2016-10" db="EMBL/GenBank/DDBJ databases">
        <authorList>
            <person name="Varghese N."/>
            <person name="Submissions S."/>
        </authorList>
    </citation>
    <scope>NUCLEOTIDE SEQUENCE [LARGE SCALE GENOMIC DNA]</scope>
    <source>
        <strain evidence="3">DSM 22251</strain>
    </source>
</reference>
<feature type="transmembrane region" description="Helical" evidence="1">
    <location>
        <begin position="40"/>
        <end position="56"/>
    </location>
</feature>
<keyword evidence="3" id="KW-1185">Reference proteome</keyword>
<proteinExistence type="predicted"/>
<feature type="transmembrane region" description="Helical" evidence="1">
    <location>
        <begin position="62"/>
        <end position="79"/>
    </location>
</feature>
<evidence type="ECO:0000313" key="3">
    <source>
        <dbReference type="Proteomes" id="UP000242560"/>
    </source>
</evidence>
<organism evidence="2 3">
    <name type="scientific">Kaistella treverensis</name>
    <dbReference type="NCBI Taxonomy" id="631455"/>
    <lineage>
        <taxon>Bacteria</taxon>
        <taxon>Pseudomonadati</taxon>
        <taxon>Bacteroidota</taxon>
        <taxon>Flavobacteriia</taxon>
        <taxon>Flavobacteriales</taxon>
        <taxon>Weeksellaceae</taxon>
        <taxon>Chryseobacterium group</taxon>
        <taxon>Kaistella</taxon>
    </lineage>
</organism>
<feature type="transmembrane region" description="Helical" evidence="1">
    <location>
        <begin position="15"/>
        <end position="33"/>
    </location>
</feature>
<accession>A0A1I3LZB0</accession>
<protein>
    <recommendedName>
        <fullName evidence="4">Uroporphyrinogen decarboxylase</fullName>
    </recommendedName>
</protein>
<evidence type="ECO:0000313" key="2">
    <source>
        <dbReference type="EMBL" id="SFI90068.1"/>
    </source>
</evidence>
<dbReference type="Proteomes" id="UP000242560">
    <property type="component" value="Unassembled WGS sequence"/>
</dbReference>
<keyword evidence="1" id="KW-1133">Transmembrane helix</keyword>
<keyword evidence="1" id="KW-0472">Membrane</keyword>
<evidence type="ECO:0000256" key="1">
    <source>
        <dbReference type="SAM" id="Phobius"/>
    </source>
</evidence>
<gene>
    <name evidence="2" type="ORF">SAMN05421638_1433</name>
</gene>
<dbReference type="EMBL" id="FORQ01000002">
    <property type="protein sequence ID" value="SFI90068.1"/>
    <property type="molecule type" value="Genomic_DNA"/>
</dbReference>
<dbReference type="AlphaFoldDB" id="A0A1I3LZB0"/>
<evidence type="ECO:0008006" key="4">
    <source>
        <dbReference type="Google" id="ProtNLM"/>
    </source>
</evidence>
<sequence length="82" mass="9386">MFRFVSQKISMNPEITNIIGYAASFFIVLSFVLKDIRKIRIVNLVGCICFVIYGIFSDYLWPIIIPNAILCGVQVYHLVKKA</sequence>
<name>A0A1I3LZB0_9FLAO</name>
<keyword evidence="1" id="KW-0812">Transmembrane</keyword>